<keyword evidence="3" id="KW-1185">Reference proteome</keyword>
<protein>
    <recommendedName>
        <fullName evidence="1">ABM domain-containing protein</fullName>
    </recommendedName>
</protein>
<dbReference type="Gene3D" id="3.30.70.100">
    <property type="match status" value="1"/>
</dbReference>
<evidence type="ECO:0000313" key="3">
    <source>
        <dbReference type="Proteomes" id="UP000006055"/>
    </source>
</evidence>
<dbReference type="Proteomes" id="UP000006055">
    <property type="component" value="Chromosome"/>
</dbReference>
<dbReference type="OrthoDB" id="5405645at2"/>
<dbReference type="RefSeq" id="WP_014811944.1">
    <property type="nucleotide sequence ID" value="NC_018025.1"/>
</dbReference>
<evidence type="ECO:0000259" key="1">
    <source>
        <dbReference type="PROSITE" id="PS51725"/>
    </source>
</evidence>
<dbReference type="EMBL" id="CP003360">
    <property type="protein sequence ID" value="AFM26822.1"/>
    <property type="molecule type" value="Genomic_DNA"/>
</dbReference>
<accession>I4CB81</accession>
<dbReference type="PROSITE" id="PS51725">
    <property type="entry name" value="ABM"/>
    <property type="match status" value="1"/>
</dbReference>
<feature type="domain" description="ABM" evidence="1">
    <location>
        <begin position="1"/>
        <end position="91"/>
    </location>
</feature>
<reference evidence="3" key="1">
    <citation type="submission" date="2012-06" db="EMBL/GenBank/DDBJ databases">
        <title>Complete sequence of chromosome of Desulfomonile tiedjei DSM 6799.</title>
        <authorList>
            <person name="Lucas S."/>
            <person name="Copeland A."/>
            <person name="Lapidus A."/>
            <person name="Glavina del Rio T."/>
            <person name="Dalin E."/>
            <person name="Tice H."/>
            <person name="Bruce D."/>
            <person name="Goodwin L."/>
            <person name="Pitluck S."/>
            <person name="Peters L."/>
            <person name="Ovchinnikova G."/>
            <person name="Zeytun A."/>
            <person name="Lu M."/>
            <person name="Kyrpides N."/>
            <person name="Mavromatis K."/>
            <person name="Ivanova N."/>
            <person name="Brettin T."/>
            <person name="Detter J.C."/>
            <person name="Han C."/>
            <person name="Larimer F."/>
            <person name="Land M."/>
            <person name="Hauser L."/>
            <person name="Markowitz V."/>
            <person name="Cheng J.-F."/>
            <person name="Hugenholtz P."/>
            <person name="Woyke T."/>
            <person name="Wu D."/>
            <person name="Spring S."/>
            <person name="Schroeder M."/>
            <person name="Brambilla E."/>
            <person name="Klenk H.-P."/>
            <person name="Eisen J.A."/>
        </authorList>
    </citation>
    <scope>NUCLEOTIDE SEQUENCE [LARGE SCALE GENOMIC DNA]</scope>
    <source>
        <strain evidence="3">ATCC 49306 / DSM 6799 / DCB-1</strain>
    </source>
</reference>
<proteinExistence type="predicted"/>
<dbReference type="InterPro" id="IPR007138">
    <property type="entry name" value="ABM_dom"/>
</dbReference>
<dbReference type="InterPro" id="IPR011008">
    <property type="entry name" value="Dimeric_a/b-barrel"/>
</dbReference>
<dbReference type="AlphaFoldDB" id="I4CB81"/>
<dbReference type="eggNOG" id="COG1359">
    <property type="taxonomic scope" value="Bacteria"/>
</dbReference>
<dbReference type="KEGG" id="dti:Desti_4185"/>
<sequence length="105" mass="12501">MAVRVLITRKFKQHHMEEAYRLLLELRSLVTLRQGYISGETLISATDPQTILVISTWINAKKWDEWVQTEKRNEYHKKLEPLLEAPERTEVYFTGEKQPEWVDMA</sequence>
<dbReference type="HOGENOM" id="CLU_154916_2_0_7"/>
<dbReference type="STRING" id="706587.Desti_4185"/>
<evidence type="ECO:0000313" key="2">
    <source>
        <dbReference type="EMBL" id="AFM26822.1"/>
    </source>
</evidence>
<dbReference type="Pfam" id="PF03992">
    <property type="entry name" value="ABM"/>
    <property type="match status" value="1"/>
</dbReference>
<name>I4CB81_DESTA</name>
<gene>
    <name evidence="2" type="ordered locus">Desti_4185</name>
</gene>
<dbReference type="SUPFAM" id="SSF54909">
    <property type="entry name" value="Dimeric alpha+beta barrel"/>
    <property type="match status" value="1"/>
</dbReference>
<organism evidence="2 3">
    <name type="scientific">Desulfomonile tiedjei (strain ATCC 49306 / DSM 6799 / DCB-1)</name>
    <dbReference type="NCBI Taxonomy" id="706587"/>
    <lineage>
        <taxon>Bacteria</taxon>
        <taxon>Pseudomonadati</taxon>
        <taxon>Thermodesulfobacteriota</taxon>
        <taxon>Desulfomonilia</taxon>
        <taxon>Desulfomonilales</taxon>
        <taxon>Desulfomonilaceae</taxon>
        <taxon>Desulfomonile</taxon>
    </lineage>
</organism>